<evidence type="ECO:0000313" key="2">
    <source>
        <dbReference type="Proteomes" id="UP000295560"/>
    </source>
</evidence>
<protein>
    <submittedName>
        <fullName evidence="1">HAD superfamily hydrolase (TIGR01509 family)</fullName>
    </submittedName>
</protein>
<dbReference type="GO" id="GO:0016787">
    <property type="term" value="F:hydrolase activity"/>
    <property type="evidence" value="ECO:0007669"/>
    <property type="project" value="UniProtKB-KW"/>
</dbReference>
<name>A0A4R1HI22_PSEEN</name>
<dbReference type="NCBIfam" id="TIGR01509">
    <property type="entry name" value="HAD-SF-IA-v3"/>
    <property type="match status" value="1"/>
</dbReference>
<gene>
    <name evidence="1" type="ORF">EV378_4532</name>
</gene>
<dbReference type="Gene3D" id="3.40.50.1000">
    <property type="entry name" value="HAD superfamily/HAD-like"/>
    <property type="match status" value="1"/>
</dbReference>
<dbReference type="Proteomes" id="UP000295560">
    <property type="component" value="Unassembled WGS sequence"/>
</dbReference>
<sequence length="131" mass="13203">MAHERPAGLIVDYGGVLDDGPSVLEYARRARAAGVRTAVFSGGHAVPDECVAAFELVLLGAVGGARKPSPDAFANAARALGLSAGRCVVVDDVPVNVRGAAAAGAVGVLHRHPEATLAELEILFGVPAVEA</sequence>
<dbReference type="InterPro" id="IPR023214">
    <property type="entry name" value="HAD_sf"/>
</dbReference>
<proteinExistence type="predicted"/>
<evidence type="ECO:0000313" key="1">
    <source>
        <dbReference type="EMBL" id="TCK20571.1"/>
    </source>
</evidence>
<keyword evidence="2" id="KW-1185">Reference proteome</keyword>
<dbReference type="InterPro" id="IPR006439">
    <property type="entry name" value="HAD-SF_hydro_IA"/>
</dbReference>
<dbReference type="Pfam" id="PF00702">
    <property type="entry name" value="Hydrolase"/>
    <property type="match status" value="1"/>
</dbReference>
<organism evidence="1 2">
    <name type="scientific">Pseudonocardia endophytica</name>
    <dbReference type="NCBI Taxonomy" id="401976"/>
    <lineage>
        <taxon>Bacteria</taxon>
        <taxon>Bacillati</taxon>
        <taxon>Actinomycetota</taxon>
        <taxon>Actinomycetes</taxon>
        <taxon>Pseudonocardiales</taxon>
        <taxon>Pseudonocardiaceae</taxon>
        <taxon>Pseudonocardia</taxon>
    </lineage>
</organism>
<comment type="caution">
    <text evidence="1">The sequence shown here is derived from an EMBL/GenBank/DDBJ whole genome shotgun (WGS) entry which is preliminary data.</text>
</comment>
<keyword evidence="1" id="KW-0378">Hydrolase</keyword>
<dbReference type="InterPro" id="IPR036412">
    <property type="entry name" value="HAD-like_sf"/>
</dbReference>
<reference evidence="1 2" key="1">
    <citation type="submission" date="2019-03" db="EMBL/GenBank/DDBJ databases">
        <title>Sequencing the genomes of 1000 actinobacteria strains.</title>
        <authorList>
            <person name="Klenk H.-P."/>
        </authorList>
    </citation>
    <scope>NUCLEOTIDE SEQUENCE [LARGE SCALE GENOMIC DNA]</scope>
    <source>
        <strain evidence="1 2">DSM 44969</strain>
    </source>
</reference>
<dbReference type="AlphaFoldDB" id="A0A4R1HI22"/>
<dbReference type="EMBL" id="SMFZ01000002">
    <property type="protein sequence ID" value="TCK20571.1"/>
    <property type="molecule type" value="Genomic_DNA"/>
</dbReference>
<dbReference type="SUPFAM" id="SSF56784">
    <property type="entry name" value="HAD-like"/>
    <property type="match status" value="1"/>
</dbReference>
<accession>A0A4R1HI22</accession>